<dbReference type="Proteomes" id="UP000266841">
    <property type="component" value="Unassembled WGS sequence"/>
</dbReference>
<protein>
    <submittedName>
        <fullName evidence="2">Uncharacterized protein</fullName>
    </submittedName>
</protein>
<evidence type="ECO:0000313" key="2">
    <source>
        <dbReference type="EMBL" id="EJK50753.1"/>
    </source>
</evidence>
<keyword evidence="3" id="KW-1185">Reference proteome</keyword>
<reference evidence="2 3" key="1">
    <citation type="journal article" date="2012" name="Genome Biol.">
        <title>Genome and low-iron response of an oceanic diatom adapted to chronic iron limitation.</title>
        <authorList>
            <person name="Lommer M."/>
            <person name="Specht M."/>
            <person name="Roy A.S."/>
            <person name="Kraemer L."/>
            <person name="Andreson R."/>
            <person name="Gutowska M.A."/>
            <person name="Wolf J."/>
            <person name="Bergner S.V."/>
            <person name="Schilhabel M.B."/>
            <person name="Klostermeier U.C."/>
            <person name="Beiko R.G."/>
            <person name="Rosenstiel P."/>
            <person name="Hippler M."/>
            <person name="Laroche J."/>
        </authorList>
    </citation>
    <scope>NUCLEOTIDE SEQUENCE [LARGE SCALE GENOMIC DNA]</scope>
    <source>
        <strain evidence="2 3">CCMP1005</strain>
    </source>
</reference>
<evidence type="ECO:0000256" key="1">
    <source>
        <dbReference type="SAM" id="MobiDB-lite"/>
    </source>
</evidence>
<dbReference type="AlphaFoldDB" id="K0RAR4"/>
<feature type="region of interest" description="Disordered" evidence="1">
    <location>
        <begin position="1"/>
        <end position="24"/>
    </location>
</feature>
<accession>K0RAR4</accession>
<feature type="compositionally biased region" description="Polar residues" evidence="1">
    <location>
        <begin position="1"/>
        <end position="13"/>
    </location>
</feature>
<comment type="caution">
    <text evidence="2">The sequence shown here is derived from an EMBL/GenBank/DDBJ whole genome shotgun (WGS) entry which is preliminary data.</text>
</comment>
<dbReference type="EMBL" id="AGNL01043034">
    <property type="protein sequence ID" value="EJK50753.1"/>
    <property type="molecule type" value="Genomic_DNA"/>
</dbReference>
<feature type="non-terminal residue" evidence="2">
    <location>
        <position position="1"/>
    </location>
</feature>
<proteinExistence type="predicted"/>
<evidence type="ECO:0000313" key="3">
    <source>
        <dbReference type="Proteomes" id="UP000266841"/>
    </source>
</evidence>
<sequence length="24" mass="2714">VPLRSCTPTSLTDMSVHPSYTHRQ</sequence>
<name>K0RAR4_THAOC</name>
<organism evidence="2 3">
    <name type="scientific">Thalassiosira oceanica</name>
    <name type="common">Marine diatom</name>
    <dbReference type="NCBI Taxonomy" id="159749"/>
    <lineage>
        <taxon>Eukaryota</taxon>
        <taxon>Sar</taxon>
        <taxon>Stramenopiles</taxon>
        <taxon>Ochrophyta</taxon>
        <taxon>Bacillariophyta</taxon>
        <taxon>Coscinodiscophyceae</taxon>
        <taxon>Thalassiosirophycidae</taxon>
        <taxon>Thalassiosirales</taxon>
        <taxon>Thalassiosiraceae</taxon>
        <taxon>Thalassiosira</taxon>
    </lineage>
</organism>
<gene>
    <name evidence="2" type="ORF">THAOC_30155</name>
</gene>